<organism evidence="2">
    <name type="scientific">Lepeophtheirus salmonis</name>
    <name type="common">Salmon louse</name>
    <name type="synonym">Caligus salmonis</name>
    <dbReference type="NCBI Taxonomy" id="72036"/>
    <lineage>
        <taxon>Eukaryota</taxon>
        <taxon>Metazoa</taxon>
        <taxon>Ecdysozoa</taxon>
        <taxon>Arthropoda</taxon>
        <taxon>Crustacea</taxon>
        <taxon>Multicrustacea</taxon>
        <taxon>Hexanauplia</taxon>
        <taxon>Copepoda</taxon>
        <taxon>Siphonostomatoida</taxon>
        <taxon>Caligidae</taxon>
        <taxon>Lepeophtheirus</taxon>
    </lineage>
</organism>
<accession>A0A0K2VKZ5</accession>
<sequence>MYSDCFHEKVAASPKPKEGQHSNPLFNTKRSHKTIRSPPHVLKQVKNTAWRVFEAISRFQNS</sequence>
<dbReference type="EMBL" id="HACA01033496">
    <property type="protein sequence ID" value="CDW50857.1"/>
    <property type="molecule type" value="Transcribed_RNA"/>
</dbReference>
<proteinExistence type="predicted"/>
<evidence type="ECO:0000313" key="2">
    <source>
        <dbReference type="EMBL" id="CDW50857.1"/>
    </source>
</evidence>
<protein>
    <submittedName>
        <fullName evidence="2">Uncharacterized protein</fullName>
    </submittedName>
</protein>
<feature type="compositionally biased region" description="Basic and acidic residues" evidence="1">
    <location>
        <begin position="1"/>
        <end position="20"/>
    </location>
</feature>
<reference evidence="2" key="1">
    <citation type="submission" date="2014-05" db="EMBL/GenBank/DDBJ databases">
        <authorList>
            <person name="Chronopoulou M."/>
        </authorList>
    </citation>
    <scope>NUCLEOTIDE SEQUENCE</scope>
    <source>
        <tissue evidence="2">Whole organism</tissue>
    </source>
</reference>
<feature type="region of interest" description="Disordered" evidence="1">
    <location>
        <begin position="1"/>
        <end position="36"/>
    </location>
</feature>
<evidence type="ECO:0000256" key="1">
    <source>
        <dbReference type="SAM" id="MobiDB-lite"/>
    </source>
</evidence>
<name>A0A0K2VKZ5_LEPSM</name>
<dbReference type="AlphaFoldDB" id="A0A0K2VKZ5"/>